<dbReference type="Pfam" id="PF07112">
    <property type="entry name" value="DUF1368"/>
    <property type="match status" value="1"/>
</dbReference>
<protein>
    <submittedName>
        <fullName evidence="1">Uncharacterized protein</fullName>
    </submittedName>
</protein>
<organism evidence="1">
    <name type="scientific">Gracilaria ferox</name>
    <dbReference type="NCBI Taxonomy" id="1184158"/>
    <lineage>
        <taxon>Eukaryota</taxon>
        <taxon>Rhodophyta</taxon>
        <taxon>Florideophyceae</taxon>
        <taxon>Rhodymeniophycidae</taxon>
        <taxon>Gracilariales</taxon>
        <taxon>Gracilariaceae</taxon>
        <taxon>Gracilaria</taxon>
    </lineage>
</organism>
<dbReference type="EMBL" id="MH396026">
    <property type="protein sequence ID" value="AXR86332.1"/>
    <property type="molecule type" value="Genomic_DNA"/>
</dbReference>
<sequence length="417" mass="48943">MNNTYINSEIKRITNIILQSKVSKQYCIYKSRVVISNSASEDDWQYCLLILQYVNPKDDIKTISQLLESFLKIDRFRNEFLKNYTYLYITITRSIVFSMQSGNLGCLYNSISDKKQKLIQSIKSNFHSSNLVKSSCSTRSVLKLSNFLAIFYLDTHSYSNLLLDYEYYYKLDNNFSVKISMFGGLLNYFDLMIFVKILYLYKSVSYCFSNGILDINFSDFNFILSDSGQNRHKYMSSLDKLSKVHLNTFCTHQDSSSNGTKMPLEAIYSFSGNLISFERLSTRSSTSIRLYLSKPLFTMFQLSDNYSILNWDSFLNLSNSHCRLLYFYFCLNVKVSKYFTTFTLDNLLDNLYISSVHGSTFRSRKQSIRRMLQFIYDNRSNIIDFDFHLVFKSTFDTPKIKDIYAIKVRRLKVLLTN</sequence>
<proteinExistence type="predicted"/>
<name>A0A346Q006_9FLOR</name>
<geneLocation type="plasmid" evidence="1">
    <name>Gfe3115</name>
</geneLocation>
<accession>A0A346Q006</accession>
<evidence type="ECO:0000313" key="1">
    <source>
        <dbReference type="EMBL" id="AXR86332.1"/>
    </source>
</evidence>
<reference evidence="1" key="1">
    <citation type="journal article" date="2018" name="J. Phycol.">
        <title>Organellar genomics: a useful tool to study evolutionary relationships and molecular evolution in Gracilariaceae (Rhodophyta).</title>
        <authorList>
            <person name="Iha C."/>
            <person name="Grassa C.J."/>
            <person name="de M Lyra G."/>
            <person name="Davis C.C."/>
            <person name="Verbruggen H."/>
            <person name="Oliveira M.C."/>
        </authorList>
    </citation>
    <scope>NUCLEOTIDE SEQUENCE</scope>
    <source>
        <plasmid evidence="1">Gfe3115</plasmid>
    </source>
</reference>
<dbReference type="InterPro" id="IPR010778">
    <property type="entry name" value="DUF1368"/>
</dbReference>
<keyword evidence="1" id="KW-0614">Plasmid</keyword>
<dbReference type="AlphaFoldDB" id="A0A346Q006"/>